<protein>
    <submittedName>
        <fullName evidence="1">Uncharacterized protein</fullName>
    </submittedName>
</protein>
<evidence type="ECO:0000313" key="1">
    <source>
        <dbReference type="EMBL" id="KAK1869820.1"/>
    </source>
</evidence>
<dbReference type="Proteomes" id="UP000798662">
    <property type="component" value="Chromosome 3"/>
</dbReference>
<accession>A0ACC3CHY4</accession>
<proteinExistence type="predicted"/>
<evidence type="ECO:0000313" key="2">
    <source>
        <dbReference type="Proteomes" id="UP000798662"/>
    </source>
</evidence>
<gene>
    <name evidence="1" type="ORF">I4F81_012285</name>
</gene>
<sequence length="479" mass="52816">MGCAASWSQAGSTPFNITSVVLDLQRTDQRDFLGYGVFETTAVIVALFVTGFALVRDPTGMQHAHDMDEYSVYTQWRLAMCFLIGDVIFTAGVVIHQVMNCWTGKHVLWLLALMLAPWAPLAGKVKATLFAWPQYKLEGHLDCILDPVASCWTHGGLVLPSNPFEHLTTSSPTPLPTADQTRSSSPALPTEKVTACCRVSSRTTIPIKLVRILDVIDRFQLGGTVSEARYIALQSHAVCPRCIMAVRAAVETFLESSSRQHSGVRAKDWFKGVVVQWCGGVDVCLGVLWDCCFADNTGMRLDGDPRRGAESGQTGTPHLQPVNATNMTSWFLLFLFLLSRSLLGGATALKGVAKQLHECLDQGKLFGRFWKSMETTLRRSSRIDDNRSKAQTDRAVEQLMRDALAAMVDDRVAELLQELSACLIDTADYHDANKYLGLARLCDVTTCILHLPTSMATFTRLPPPAKRRQVRPRTPAGRS</sequence>
<organism evidence="1 2">
    <name type="scientific">Pyropia yezoensis</name>
    <name type="common">Susabi-nori</name>
    <name type="synonym">Porphyra yezoensis</name>
    <dbReference type="NCBI Taxonomy" id="2788"/>
    <lineage>
        <taxon>Eukaryota</taxon>
        <taxon>Rhodophyta</taxon>
        <taxon>Bangiophyceae</taxon>
        <taxon>Bangiales</taxon>
        <taxon>Bangiaceae</taxon>
        <taxon>Pyropia</taxon>
    </lineage>
</organism>
<dbReference type="EMBL" id="CM020620">
    <property type="protein sequence ID" value="KAK1869820.1"/>
    <property type="molecule type" value="Genomic_DNA"/>
</dbReference>
<name>A0ACC3CHY4_PYRYE</name>
<keyword evidence="2" id="KW-1185">Reference proteome</keyword>
<reference evidence="1" key="1">
    <citation type="submission" date="2019-11" db="EMBL/GenBank/DDBJ databases">
        <title>Nori genome reveals adaptations in red seaweeds to the harsh intertidal environment.</title>
        <authorList>
            <person name="Wang D."/>
            <person name="Mao Y."/>
        </authorList>
    </citation>
    <scope>NUCLEOTIDE SEQUENCE</scope>
    <source>
        <tissue evidence="1">Gametophyte</tissue>
    </source>
</reference>
<comment type="caution">
    <text evidence="1">The sequence shown here is derived from an EMBL/GenBank/DDBJ whole genome shotgun (WGS) entry which is preliminary data.</text>
</comment>